<dbReference type="InterPro" id="IPR000068">
    <property type="entry name" value="GPCR_3_Ca_sens_rcpt-rel"/>
</dbReference>
<dbReference type="PANTHER" id="PTHR24061:SF599">
    <property type="entry name" value="G-PROTEIN COUPLED RECEPTORS FAMILY 3 PROFILE DOMAIN-CONTAINING PROTEIN"/>
    <property type="match status" value="1"/>
</dbReference>
<organism evidence="4 5">
    <name type="scientific">Ophiophagus hannah</name>
    <name type="common">King cobra</name>
    <name type="synonym">Naja hannah</name>
    <dbReference type="NCBI Taxonomy" id="8665"/>
    <lineage>
        <taxon>Eukaryota</taxon>
        <taxon>Metazoa</taxon>
        <taxon>Chordata</taxon>
        <taxon>Craniata</taxon>
        <taxon>Vertebrata</taxon>
        <taxon>Euteleostomi</taxon>
        <taxon>Lepidosauria</taxon>
        <taxon>Squamata</taxon>
        <taxon>Bifurcata</taxon>
        <taxon>Unidentata</taxon>
        <taxon>Episquamata</taxon>
        <taxon>Toxicofera</taxon>
        <taxon>Serpentes</taxon>
        <taxon>Colubroidea</taxon>
        <taxon>Elapidae</taxon>
        <taxon>Elapinae</taxon>
        <taxon>Ophiophagus</taxon>
    </lineage>
</organism>
<evidence type="ECO:0000313" key="5">
    <source>
        <dbReference type="Proteomes" id="UP000018936"/>
    </source>
</evidence>
<keyword evidence="2" id="KW-0732">Signal</keyword>
<dbReference type="AlphaFoldDB" id="V8N890"/>
<dbReference type="Gene3D" id="2.10.50.30">
    <property type="entry name" value="GPCR, family 3, nine cysteines domain"/>
    <property type="match status" value="1"/>
</dbReference>
<feature type="non-terminal residue" evidence="4">
    <location>
        <position position="249"/>
    </location>
</feature>
<dbReference type="InterPro" id="IPR038550">
    <property type="entry name" value="GPCR_3_9-Cys_sf"/>
</dbReference>
<dbReference type="Proteomes" id="UP000018936">
    <property type="component" value="Unassembled WGS sequence"/>
</dbReference>
<accession>V8N890</accession>
<dbReference type="GO" id="GO:0004930">
    <property type="term" value="F:G protein-coupled receptor activity"/>
    <property type="evidence" value="ECO:0007669"/>
    <property type="project" value="InterPro"/>
</dbReference>
<evidence type="ECO:0000259" key="3">
    <source>
        <dbReference type="Pfam" id="PF07562"/>
    </source>
</evidence>
<feature type="domain" description="GPCR family 3 nine cysteines" evidence="3">
    <location>
        <begin position="210"/>
        <end position="246"/>
    </location>
</feature>
<feature type="signal peptide" evidence="2">
    <location>
        <begin position="1"/>
        <end position="21"/>
    </location>
</feature>
<evidence type="ECO:0000256" key="1">
    <source>
        <dbReference type="SAM" id="MobiDB-lite"/>
    </source>
</evidence>
<evidence type="ECO:0000256" key="2">
    <source>
        <dbReference type="SAM" id="SignalP"/>
    </source>
</evidence>
<comment type="caution">
    <text evidence="4">The sequence shown here is derived from an EMBL/GenBank/DDBJ whole genome shotgun (WGS) entry which is preliminary data.</text>
</comment>
<feature type="region of interest" description="Disordered" evidence="1">
    <location>
        <begin position="178"/>
        <end position="198"/>
    </location>
</feature>
<keyword evidence="5" id="KW-1185">Reference proteome</keyword>
<feature type="chain" id="PRO_5004770673" description="GPCR family 3 nine cysteines domain-containing protein" evidence="2">
    <location>
        <begin position="22"/>
        <end position="249"/>
    </location>
</feature>
<protein>
    <recommendedName>
        <fullName evidence="3">GPCR family 3 nine cysteines domain-containing protein</fullName>
    </recommendedName>
</protein>
<evidence type="ECO:0000313" key="4">
    <source>
        <dbReference type="EMBL" id="ETE58131.1"/>
    </source>
</evidence>
<dbReference type="EMBL" id="AZIM01007186">
    <property type="protein sequence ID" value="ETE58131.1"/>
    <property type="molecule type" value="Genomic_DNA"/>
</dbReference>
<feature type="region of interest" description="Disordered" evidence="1">
    <location>
        <begin position="135"/>
        <end position="160"/>
    </location>
</feature>
<dbReference type="PANTHER" id="PTHR24061">
    <property type="entry name" value="CALCIUM-SENSING RECEPTOR-RELATED"/>
    <property type="match status" value="1"/>
</dbReference>
<sequence>MAWTNQCPAGAVSLNLQLAWMIFFMEGGRRHCKGIWWTTDRSKNLNGIKNKSQNDTSWKEDACRQVLGNCRPTHFESGSGGLITPLGLGSVNPNEAQYIDQWQIVVKQNPEWLRKCQVKLMRVCVAQINGNPRSQIKKSQIKTKPVLKTEPHEEDNPPPYAPVYRPMAQGRQRPVPIQLANSDDGNNQVPATEAQGIQGEVPKIGQGALPLSLCNDPCGAGYSKAKKEGQSFCCYDCHLCPEGKITEEK</sequence>
<dbReference type="InterPro" id="IPR011500">
    <property type="entry name" value="GPCR_3_9-Cys_dom"/>
</dbReference>
<proteinExistence type="predicted"/>
<dbReference type="Pfam" id="PF07562">
    <property type="entry name" value="NCD3G"/>
    <property type="match status" value="1"/>
</dbReference>
<feature type="compositionally biased region" description="Polar residues" evidence="1">
    <location>
        <begin position="179"/>
        <end position="190"/>
    </location>
</feature>
<dbReference type="GO" id="GO:0005886">
    <property type="term" value="C:plasma membrane"/>
    <property type="evidence" value="ECO:0007669"/>
    <property type="project" value="TreeGrafter"/>
</dbReference>
<name>V8N890_OPHHA</name>
<reference evidence="4 5" key="1">
    <citation type="journal article" date="2013" name="Proc. Natl. Acad. Sci. U.S.A.">
        <title>The king cobra genome reveals dynamic gene evolution and adaptation in the snake venom system.</title>
        <authorList>
            <person name="Vonk F.J."/>
            <person name="Casewell N.R."/>
            <person name="Henkel C.V."/>
            <person name="Heimberg A.M."/>
            <person name="Jansen H.J."/>
            <person name="McCleary R.J."/>
            <person name="Kerkkamp H.M."/>
            <person name="Vos R.A."/>
            <person name="Guerreiro I."/>
            <person name="Calvete J.J."/>
            <person name="Wuster W."/>
            <person name="Woods A.E."/>
            <person name="Logan J.M."/>
            <person name="Harrison R.A."/>
            <person name="Castoe T.A."/>
            <person name="de Koning A.P."/>
            <person name="Pollock D.D."/>
            <person name="Yandell M."/>
            <person name="Calderon D."/>
            <person name="Renjifo C."/>
            <person name="Currier R.B."/>
            <person name="Salgado D."/>
            <person name="Pla D."/>
            <person name="Sanz L."/>
            <person name="Hyder A.S."/>
            <person name="Ribeiro J.M."/>
            <person name="Arntzen J.W."/>
            <person name="van den Thillart G.E."/>
            <person name="Boetzer M."/>
            <person name="Pirovano W."/>
            <person name="Dirks R.P."/>
            <person name="Spaink H.P."/>
            <person name="Duboule D."/>
            <person name="McGlinn E."/>
            <person name="Kini R.M."/>
            <person name="Richardson M.K."/>
        </authorList>
    </citation>
    <scope>NUCLEOTIDE SEQUENCE</scope>
    <source>
        <tissue evidence="4">Blood</tissue>
    </source>
</reference>
<gene>
    <name evidence="4" type="ORF">L345_16149</name>
</gene>